<evidence type="ECO:0000313" key="4">
    <source>
        <dbReference type="Proteomes" id="UP000294360"/>
    </source>
</evidence>
<evidence type="ECO:0000313" key="2">
    <source>
        <dbReference type="EMBL" id="VFU17681.1"/>
    </source>
</evidence>
<geneLocation type="plasmid" evidence="2 4">
    <name>3</name>
</geneLocation>
<dbReference type="Proteomes" id="UP000294360">
    <property type="component" value="Plasmid 3"/>
</dbReference>
<keyword evidence="5" id="KW-1185">Reference proteome</keyword>
<dbReference type="InterPro" id="IPR035897">
    <property type="entry name" value="Toll_tir_struct_dom_sf"/>
</dbReference>
<evidence type="ECO:0000259" key="1">
    <source>
        <dbReference type="PROSITE" id="PS50104"/>
    </source>
</evidence>
<dbReference type="GO" id="GO:0007165">
    <property type="term" value="P:signal transduction"/>
    <property type="evidence" value="ECO:0007669"/>
    <property type="project" value="InterPro"/>
</dbReference>
<dbReference type="Pfam" id="PF13676">
    <property type="entry name" value="TIR_2"/>
    <property type="match status" value="1"/>
</dbReference>
<dbReference type="AlphaFoldDB" id="A0A4U8Z7W2"/>
<evidence type="ECO:0000313" key="5">
    <source>
        <dbReference type="Proteomes" id="UP000485880"/>
    </source>
</evidence>
<organism evidence="2 4">
    <name type="scientific">Methylocella tundrae</name>
    <dbReference type="NCBI Taxonomy" id="227605"/>
    <lineage>
        <taxon>Bacteria</taxon>
        <taxon>Pseudomonadati</taxon>
        <taxon>Pseudomonadota</taxon>
        <taxon>Alphaproteobacteria</taxon>
        <taxon>Hyphomicrobiales</taxon>
        <taxon>Beijerinckiaceae</taxon>
        <taxon>Methylocella</taxon>
    </lineage>
</organism>
<dbReference type="SMART" id="SM00255">
    <property type="entry name" value="TIR"/>
    <property type="match status" value="1"/>
</dbReference>
<dbReference type="RefSeq" id="WP_134493457.1">
    <property type="nucleotide sequence ID" value="NZ_CABFMQ020000013.1"/>
</dbReference>
<dbReference type="EMBL" id="CABFMQ020000013">
    <property type="protein sequence ID" value="VTZ48825.1"/>
    <property type="molecule type" value="Genomic_DNA"/>
</dbReference>
<reference evidence="2 4" key="1">
    <citation type="submission" date="2019-03" db="EMBL/GenBank/DDBJ databases">
        <authorList>
            <person name="Kox A.R. M."/>
        </authorList>
    </citation>
    <scope>NUCLEOTIDE SEQUENCE [LARGE SCALE GENOMIC DNA]</scope>
    <source>
        <strain evidence="2">MTUNDRAET4 annotated genome</strain>
        <plasmid evidence="4">3</plasmid>
    </source>
</reference>
<dbReference type="Gene3D" id="3.40.50.10140">
    <property type="entry name" value="Toll/interleukin-1 receptor homology (TIR) domain"/>
    <property type="match status" value="1"/>
</dbReference>
<evidence type="ECO:0000313" key="3">
    <source>
        <dbReference type="EMBL" id="VTZ48825.1"/>
    </source>
</evidence>
<dbReference type="InterPro" id="IPR000157">
    <property type="entry name" value="TIR_dom"/>
</dbReference>
<proteinExistence type="predicted"/>
<dbReference type="EMBL" id="LR536452">
    <property type="protein sequence ID" value="VFU17681.1"/>
    <property type="molecule type" value="Genomic_DNA"/>
</dbReference>
<dbReference type="KEGG" id="mtun:MTUNDRAET4_0195.2"/>
<keyword evidence="2" id="KW-0614">Plasmid</keyword>
<gene>
    <name evidence="3" type="ORF">MPC4_110125</name>
    <name evidence="2" type="ORF">MTUNDRAET4_0195</name>
</gene>
<name>A0A4U8Z7W2_METTU</name>
<feature type="domain" description="TIR" evidence="1">
    <location>
        <begin position="1"/>
        <end position="133"/>
    </location>
</feature>
<dbReference type="Proteomes" id="UP000485880">
    <property type="component" value="Unassembled WGS sequence"/>
</dbReference>
<dbReference type="OrthoDB" id="1426235at2"/>
<sequence length="316" mass="35261">MVAEAFLSYSHADEKALERLHKHLAVLKREGTLPTWSDHAILAGDRLDGVISAQLERSQIFLALVSPDYLASQYCYDKEFARALELAAAGRMRIVPVILEPCDWLSSPFKDFAALPKDGQPISGFTNPNNAYLNVVVGLRRLIEVPGNGTSAPADGIASPGQARRPRIKQDFDSIQRAEYADRAFTTIRDYFRASCAELAQIGDDLRSKFEDIDATAFTCSVVNRAKRQRGEAHITVHNCKSRNVGFGDISYVNQPHAERNTSNGSIRVTNDDYQLFLNMDHYGMSSGRDRERTTPEQAAETLWGEFVRQAGIEYD</sequence>
<protein>
    <submittedName>
        <fullName evidence="2">TIR protein</fullName>
    </submittedName>
</protein>
<reference evidence="3 5" key="2">
    <citation type="submission" date="2019-05" db="EMBL/GenBank/DDBJ databases">
        <authorList>
            <person name="Farhan Ul Haque M."/>
        </authorList>
    </citation>
    <scope>NUCLEOTIDE SEQUENCE [LARGE SCALE GENOMIC DNA]</scope>
    <source>
        <strain evidence="3">2</strain>
    </source>
</reference>
<dbReference type="SUPFAM" id="SSF52200">
    <property type="entry name" value="Toll/Interleukin receptor TIR domain"/>
    <property type="match status" value="1"/>
</dbReference>
<dbReference type="PROSITE" id="PS50104">
    <property type="entry name" value="TIR"/>
    <property type="match status" value="1"/>
</dbReference>
<accession>A0A4U8Z7W2</accession>